<dbReference type="PANTHER" id="PTHR24114:SF2">
    <property type="entry name" value="F-BOX DOMAIN-CONTAINING PROTEIN-RELATED"/>
    <property type="match status" value="1"/>
</dbReference>
<feature type="coiled-coil region" evidence="1">
    <location>
        <begin position="597"/>
        <end position="687"/>
    </location>
</feature>
<dbReference type="FunFam" id="3.80.10.10:FF:001083">
    <property type="entry name" value="Ribonuclease inhibitor-like protein"/>
    <property type="match status" value="1"/>
</dbReference>
<dbReference type="Gene3D" id="3.80.10.10">
    <property type="entry name" value="Ribonuclease Inhibitor"/>
    <property type="match status" value="4"/>
</dbReference>
<reference evidence="2" key="1">
    <citation type="submission" date="2019-11" db="EMBL/GenBank/DDBJ databases">
        <title>Leishmania tarentolae CDS.</title>
        <authorList>
            <person name="Goto Y."/>
            <person name="Yamagishi J."/>
        </authorList>
    </citation>
    <scope>NUCLEOTIDE SEQUENCE [LARGE SCALE GENOMIC DNA]</scope>
    <source>
        <strain evidence="2">Parrot Tar II</strain>
    </source>
</reference>
<comment type="caution">
    <text evidence="2">The sequence shown here is derived from an EMBL/GenBank/DDBJ whole genome shotgun (WGS) entry which is preliminary data.</text>
</comment>
<dbReference type="PANTHER" id="PTHR24114">
    <property type="entry name" value="LEUCINE RICH REPEAT FAMILY PROTEIN"/>
    <property type="match status" value="1"/>
</dbReference>
<proteinExistence type="predicted"/>
<dbReference type="Pfam" id="PF13516">
    <property type="entry name" value="LRR_6"/>
    <property type="match status" value="7"/>
</dbReference>
<dbReference type="Proteomes" id="UP000419144">
    <property type="component" value="Unassembled WGS sequence"/>
</dbReference>
<name>A0A640KMK5_LEITA</name>
<sequence>MDTAMDSDYFTPEPVATSCHANRASTAPLPRLAPAEGGQSLQWIQDNYEAELYRFKSTKSRAFLQDGQAYTANLPRLLPEGIPYTANFISFDRLRECGALSEMRQNEVGITTDDLRLLYEARCLDQDLPPSWQREVRFMELISAKCKGRFFCLPENGFGVCSAEALAAVLSRNNHYSVLDLSGNRLRDEGARFIAQLIKRNRTLVHIDVASNDIGHVGGVVIARALLENNTVVSLDIGARAGVNGNHIGTLGAEAIGEVLRCNEVLSRLNVSSNGLGAAGVAFIASALEHNCALTRLNLSSNNLDLEGARVLASALEGSRVTHWELQRNHLDDKGGACFLNALEAAIRDGHDVVEYLDLDENALGARSAESVGRVLSVSAALTTFRLCGNPLGAGMKGISAGLNENHSLSSLSLSKCSIDHIGAAALGAVLCVNHTLRRLDLSNNRVKDAGAVELARGLAVNKCLLMCNLSSNRIGHAGGLEMAKAVQKNRTLLHLNLRRNLMLEATGEAISDSFRTNTTLERLDVAYNNFSYVCAMSIERSLERNRASNKTQLVPKLQAKIDVLAPKEKELERTGEDIELEKRMVRDRGEELMRRGEEARVVSEKLRREIADLERVFEKVSAASDVAEDLFRMTEDCVTNKLTDLKMKRTNMENRIQQEKDRTDRMHHEAEKIRRQIKHIEDAENERLAPLLRELEGLERDRSQEMSDAKFEGEKLAALELRRKELQIALAKRPNKKK</sequence>
<dbReference type="FunFam" id="3.80.10.10:FF:001081">
    <property type="entry name" value="Ribonuclease inhibitor-like protein"/>
    <property type="match status" value="1"/>
</dbReference>
<dbReference type="VEuPathDB" id="TriTrypDB:LtaPh_2930200"/>
<dbReference type="SMART" id="SM00368">
    <property type="entry name" value="LRR_RI"/>
    <property type="match status" value="13"/>
</dbReference>
<accession>A0A640KMK5</accession>
<dbReference type="SUPFAM" id="SSF52047">
    <property type="entry name" value="RNI-like"/>
    <property type="match status" value="1"/>
</dbReference>
<keyword evidence="3" id="KW-1185">Reference proteome</keyword>
<keyword evidence="1" id="KW-0175">Coiled coil</keyword>
<dbReference type="OrthoDB" id="120976at2759"/>
<dbReference type="EMBL" id="BLBS01000041">
    <property type="protein sequence ID" value="GET90578.1"/>
    <property type="molecule type" value="Genomic_DNA"/>
</dbReference>
<evidence type="ECO:0000256" key="1">
    <source>
        <dbReference type="SAM" id="Coils"/>
    </source>
</evidence>
<evidence type="ECO:0000313" key="2">
    <source>
        <dbReference type="EMBL" id="GET90578.1"/>
    </source>
</evidence>
<dbReference type="AlphaFoldDB" id="A0A640KMK5"/>
<protein>
    <submittedName>
        <fullName evidence="2">Ribonuclease inhibitor-like protein</fullName>
    </submittedName>
</protein>
<gene>
    <name evidence="2" type="ORF">LtaPh_2930200</name>
</gene>
<organism evidence="2 3">
    <name type="scientific">Leishmania tarentolae</name>
    <name type="common">Sauroleishmania tarentolae</name>
    <dbReference type="NCBI Taxonomy" id="5689"/>
    <lineage>
        <taxon>Eukaryota</taxon>
        <taxon>Discoba</taxon>
        <taxon>Euglenozoa</taxon>
        <taxon>Kinetoplastea</taxon>
        <taxon>Metakinetoplastina</taxon>
        <taxon>Trypanosomatida</taxon>
        <taxon>Trypanosomatidae</taxon>
        <taxon>Leishmaniinae</taxon>
        <taxon>Leishmania</taxon>
        <taxon>lizard Leishmania</taxon>
    </lineage>
</organism>
<dbReference type="InterPro" id="IPR032675">
    <property type="entry name" value="LRR_dom_sf"/>
</dbReference>
<dbReference type="InterPro" id="IPR052394">
    <property type="entry name" value="LRR-containing"/>
</dbReference>
<evidence type="ECO:0000313" key="3">
    <source>
        <dbReference type="Proteomes" id="UP000419144"/>
    </source>
</evidence>
<dbReference type="InterPro" id="IPR001611">
    <property type="entry name" value="Leu-rich_rpt"/>
</dbReference>